<dbReference type="PANTHER" id="PTHR46609:SF8">
    <property type="entry name" value="YQAJ VIRAL RECOMBINASE DOMAIN-CONTAINING PROTEIN"/>
    <property type="match status" value="1"/>
</dbReference>
<dbReference type="RefSeq" id="XP_065656656.1">
    <property type="nucleotide sequence ID" value="XM_065800584.1"/>
</dbReference>
<dbReference type="SUPFAM" id="SSF52980">
    <property type="entry name" value="Restriction endonuclease-like"/>
    <property type="match status" value="1"/>
</dbReference>
<evidence type="ECO:0000256" key="1">
    <source>
        <dbReference type="SAM" id="MobiDB-lite"/>
    </source>
</evidence>
<evidence type="ECO:0000313" key="3">
    <source>
        <dbReference type="RefSeq" id="XP_065656656.1"/>
    </source>
</evidence>
<name>A0ABM4C515_HYDVU</name>
<dbReference type="InterPro" id="IPR011335">
    <property type="entry name" value="Restrct_endonuc-II-like"/>
</dbReference>
<gene>
    <name evidence="3" type="primary">LOC101240241</name>
</gene>
<feature type="compositionally biased region" description="Low complexity" evidence="1">
    <location>
        <begin position="1"/>
        <end position="12"/>
    </location>
</feature>
<protein>
    <submittedName>
        <fullName evidence="3">Uncharacterized protein LOC101240241 isoform X7</fullName>
    </submittedName>
</protein>
<keyword evidence="2" id="KW-1185">Reference proteome</keyword>
<feature type="region of interest" description="Disordered" evidence="1">
    <location>
        <begin position="1"/>
        <end position="27"/>
    </location>
</feature>
<reference evidence="3" key="1">
    <citation type="submission" date="2025-08" db="UniProtKB">
        <authorList>
            <consortium name="RefSeq"/>
        </authorList>
    </citation>
    <scope>IDENTIFICATION</scope>
</reference>
<proteinExistence type="predicted"/>
<sequence>MINNLQIKSSQSKKLKQDQNKTTTENKGIVSTLHNTCESSIEKNKEKNSNLINKISIISPDLHFIGIVNQNYQNNIKTNFGMMPEGSVLAIHAPIMQPNFKVYSNLKDITNMPIFNSYKYPSYPFNNNDCNLDEYLQKATDLKALKLIESLKINSDDINQIERLTRNQARCSLWFEKRNNHFTSSLCNKIKSVKGEKELKTQAYNIVFRKHKHTILCFEKHTILCFENTSIQYCVSKTQAYNIVFRKDKNIGNNIAQRKMNHGKFYKPIAISNYEKYLLSENHVVIIELCGLAIDKNNFILGATPDGKVQVFGIIEVKCNEEYKNVDPKDICFMSKNVLNTMNELN</sequence>
<organism evidence="2 3">
    <name type="scientific">Hydra vulgaris</name>
    <name type="common">Hydra</name>
    <name type="synonym">Hydra attenuata</name>
    <dbReference type="NCBI Taxonomy" id="6087"/>
    <lineage>
        <taxon>Eukaryota</taxon>
        <taxon>Metazoa</taxon>
        <taxon>Cnidaria</taxon>
        <taxon>Hydrozoa</taxon>
        <taxon>Hydroidolina</taxon>
        <taxon>Anthoathecata</taxon>
        <taxon>Aplanulata</taxon>
        <taxon>Hydridae</taxon>
        <taxon>Hydra</taxon>
    </lineage>
</organism>
<dbReference type="PANTHER" id="PTHR46609">
    <property type="entry name" value="EXONUCLEASE, PHAGE-TYPE/RECB, C-TERMINAL DOMAIN-CONTAINING PROTEIN"/>
    <property type="match status" value="1"/>
</dbReference>
<dbReference type="GeneID" id="101240241"/>
<dbReference type="InterPro" id="IPR011604">
    <property type="entry name" value="PDDEXK-like_dom_sf"/>
</dbReference>
<dbReference type="InterPro" id="IPR051703">
    <property type="entry name" value="NF-kappa-B_Signaling_Reg"/>
</dbReference>
<evidence type="ECO:0000313" key="2">
    <source>
        <dbReference type="Proteomes" id="UP001652625"/>
    </source>
</evidence>
<dbReference type="Proteomes" id="UP001652625">
    <property type="component" value="Chromosome 06"/>
</dbReference>
<dbReference type="Gene3D" id="3.90.320.10">
    <property type="match status" value="1"/>
</dbReference>
<accession>A0ABM4C515</accession>